<dbReference type="SMART" id="SM00471">
    <property type="entry name" value="HDc"/>
    <property type="match status" value="1"/>
</dbReference>
<name>A0A2W5PX46_RHOSU</name>
<accession>A0A2W5PX46</accession>
<dbReference type="HAMAP" id="MF_00277">
    <property type="entry name" value="PII_uridylyl_transf"/>
    <property type="match status" value="1"/>
</dbReference>
<dbReference type="EMBL" id="QFPW01000019">
    <property type="protein sequence ID" value="PZQ47043.1"/>
    <property type="molecule type" value="Genomic_DNA"/>
</dbReference>
<dbReference type="InterPro" id="IPR002912">
    <property type="entry name" value="ACT_dom"/>
</dbReference>
<dbReference type="AlphaFoldDB" id="A0A2W5PX46"/>
<dbReference type="GO" id="GO:0008773">
    <property type="term" value="F:[protein-PII] uridylyltransferase activity"/>
    <property type="evidence" value="ECO:0007669"/>
    <property type="project" value="UniProtKB-UniRule"/>
</dbReference>
<organism evidence="10 11">
    <name type="scientific">Rhodovulum sulfidophilum</name>
    <name type="common">Rhodobacter sulfidophilus</name>
    <dbReference type="NCBI Taxonomy" id="35806"/>
    <lineage>
        <taxon>Bacteria</taxon>
        <taxon>Pseudomonadati</taxon>
        <taxon>Pseudomonadota</taxon>
        <taxon>Alphaproteobacteria</taxon>
        <taxon>Rhodobacterales</taxon>
        <taxon>Paracoccaceae</taxon>
        <taxon>Rhodovulum</taxon>
    </lineage>
</organism>
<comment type="cofactor">
    <cofactor evidence="7">
        <name>Mg(2+)</name>
        <dbReference type="ChEBI" id="CHEBI:18420"/>
    </cofactor>
</comment>
<keyword evidence="5 7" id="KW-0460">Magnesium</keyword>
<evidence type="ECO:0000256" key="7">
    <source>
        <dbReference type="HAMAP-Rule" id="MF_00277"/>
    </source>
</evidence>
<dbReference type="SUPFAM" id="SSF55021">
    <property type="entry name" value="ACT-like"/>
    <property type="match status" value="2"/>
</dbReference>
<dbReference type="Pfam" id="PF01966">
    <property type="entry name" value="HD"/>
    <property type="match status" value="1"/>
</dbReference>
<evidence type="ECO:0000259" key="8">
    <source>
        <dbReference type="PROSITE" id="PS51671"/>
    </source>
</evidence>
<dbReference type="EC" id="2.7.7.59" evidence="7"/>
<evidence type="ECO:0000256" key="2">
    <source>
        <dbReference type="ARBA" id="ARBA00022695"/>
    </source>
</evidence>
<proteinExistence type="inferred from homology"/>
<dbReference type="CDD" id="cd05401">
    <property type="entry name" value="NT_GlnE_GlnD_like"/>
    <property type="match status" value="1"/>
</dbReference>
<comment type="caution">
    <text evidence="7">Lacks conserved residue(s) required for the propagation of feature annotation.</text>
</comment>
<dbReference type="PROSITE" id="PS51831">
    <property type="entry name" value="HD"/>
    <property type="match status" value="1"/>
</dbReference>
<dbReference type="SUPFAM" id="SSF81593">
    <property type="entry name" value="Nucleotidyltransferase substrate binding subunit/domain"/>
    <property type="match status" value="1"/>
</dbReference>
<dbReference type="Pfam" id="PF08335">
    <property type="entry name" value="GlnD_UR_UTase"/>
    <property type="match status" value="1"/>
</dbReference>
<dbReference type="EC" id="3.1.4.-" evidence="7"/>
<sequence>MIDTDAVHAAMSRAALGAPDRGAIRGAAVPILRAAHQAGRATIAAEVAARPREAHRATHDYAWLMDQIVLLTFELATSWLHPKPNPTASERVALLAVGGYGRAELAPFSDVDLLFITPYKQTAWGESMIESMLYCLWDLRLKVGHSVRTIDDCLRLAKTDVTIRTSLLEQRFLVGEQSLATTLNDRLWSDLFDRTGPEFVQLKLTERAERHKRQGGSRYLLEPNVKEGKGGLRDLQTLFWIAKYLNRAQSPGELVKVGAFTPAEYRVFADAADFLWMTRVHLHLLTNRPVEQLTFDTQVEIAAMLGYQATDGQRAVERFMHDYFLHAKNVGDLTRIFLAVLEARHVKPRPSLTRSMSRVFSFGREAARQGYRLRNGRLDLVDYDGFLEKPVNILRLFQEQMTTGIPIHPDALRLVSANLRLIDDRTRTDPEANGIFLSLLLGADPERTLRLMNEVGVLGAFMPEFGRVVAMMQFNMYHHYTVDEHTIQAIATLSRIEAGGYADSLPTSSEIMNLGVNRRVLYVALLLHDIGKGSGRDHSEYGAELALAICPRLGFDEADTELVSWLVRNHLVMSDVAQKRDLAEPRTVRDFAAIVKTPTRLRLLTVLTVCDIIGVGPGVWNNWKAVLIRALYQNTMEFLTGGGHAAGRGERERGAKAALAAALPDWSEAEIEAEAARHYAPYWLGLDTRTHAIFAELTRDMPADAPAVRIELNEARDATEACFAMADHPGIFARLAGALSLAGANVVDARTYTSSDGIATAVFWLQDKEGRPYERARLSRLRDSVNRILGGEISARRAFREREQVKKRQRDFIVPTRIRFDNLGSEIYTIIEVETRDRPGLLYDLARTLTANNISIASAIIATYGEQAVDVFYVKDLFGLKLHAENRRRALETRLRAAIAPQPGPER</sequence>
<comment type="catalytic activity">
    <reaction evidence="7">
        <text>[protein-PII]-uridylyl-L-tyrosine + H2O = [protein-PII]-L-tyrosine + UMP + H(+)</text>
        <dbReference type="Rhea" id="RHEA:48600"/>
        <dbReference type="Rhea" id="RHEA-COMP:12147"/>
        <dbReference type="Rhea" id="RHEA-COMP:12148"/>
        <dbReference type="ChEBI" id="CHEBI:15377"/>
        <dbReference type="ChEBI" id="CHEBI:15378"/>
        <dbReference type="ChEBI" id="CHEBI:46858"/>
        <dbReference type="ChEBI" id="CHEBI:57865"/>
        <dbReference type="ChEBI" id="CHEBI:90602"/>
    </reaction>
</comment>
<evidence type="ECO:0000259" key="9">
    <source>
        <dbReference type="PROSITE" id="PS51831"/>
    </source>
</evidence>
<gene>
    <name evidence="7" type="primary">glnD</name>
    <name evidence="10" type="ORF">DI556_18430</name>
</gene>
<dbReference type="PIRSF" id="PIRSF006288">
    <property type="entry name" value="PII_uridyltransf"/>
    <property type="match status" value="1"/>
</dbReference>
<dbReference type="InterPro" id="IPR045865">
    <property type="entry name" value="ACT-like_dom_sf"/>
</dbReference>
<evidence type="ECO:0000256" key="6">
    <source>
        <dbReference type="ARBA" id="ARBA00023268"/>
    </source>
</evidence>
<dbReference type="Gene3D" id="1.10.3090.10">
    <property type="entry name" value="cca-adding enzyme, domain 2"/>
    <property type="match status" value="1"/>
</dbReference>
<comment type="domain">
    <text evidence="7">Has four distinct domains: an N-terminal nucleotidyltransferase (NT) domain responsible for UTase activity, a central HD domain that encodes UR activity, and two C-terminal ACT domains that seem to have a role in glutamine sensing.</text>
</comment>
<keyword evidence="2 7" id="KW-0548">Nucleotidyltransferase</keyword>
<evidence type="ECO:0000256" key="4">
    <source>
        <dbReference type="ARBA" id="ARBA00022801"/>
    </source>
</evidence>
<comment type="caution">
    <text evidence="10">The sequence shown here is derived from an EMBL/GenBank/DDBJ whole genome shotgun (WGS) entry which is preliminary data.</text>
</comment>
<dbReference type="NCBIfam" id="TIGR01693">
    <property type="entry name" value="UTase_glnD"/>
    <property type="match status" value="1"/>
</dbReference>
<feature type="domain" description="ACT" evidence="8">
    <location>
        <begin position="830"/>
        <end position="905"/>
    </location>
</feature>
<dbReference type="SUPFAM" id="SSF81301">
    <property type="entry name" value="Nucleotidyltransferase"/>
    <property type="match status" value="1"/>
</dbReference>
<dbReference type="Gene3D" id="3.30.460.10">
    <property type="entry name" value="Beta Polymerase, domain 2"/>
    <property type="match status" value="1"/>
</dbReference>
<feature type="domain" description="HD" evidence="9">
    <location>
        <begin position="482"/>
        <end position="604"/>
    </location>
</feature>
<dbReference type="CDD" id="cd04899">
    <property type="entry name" value="ACT_ACR-UUR-like_2"/>
    <property type="match status" value="1"/>
</dbReference>
<dbReference type="InterPro" id="IPR013546">
    <property type="entry name" value="PII_UdlTrfase/GS_AdlTrfase"/>
</dbReference>
<comment type="function">
    <text evidence="7">Modifies, by uridylylation and deuridylylation, the PII regulatory proteins (GlnB and homologs), in response to the nitrogen status of the cell that GlnD senses through the glutamine level. Under low glutamine levels, catalyzes the conversion of the PII proteins and UTP to PII-UMP and PPi, while under higher glutamine levels, GlnD hydrolyzes PII-UMP to PII and UMP (deuridylylation). Thus, controls uridylylation state and activity of the PII proteins, and plays an important role in the regulation of nitrogen metabolism.</text>
</comment>
<feature type="domain" description="ACT" evidence="8">
    <location>
        <begin position="720"/>
        <end position="800"/>
    </location>
</feature>
<comment type="catalytic activity">
    <reaction evidence="7">
        <text>[protein-PII]-L-tyrosine + UTP = [protein-PII]-uridylyl-L-tyrosine + diphosphate</text>
        <dbReference type="Rhea" id="RHEA:13673"/>
        <dbReference type="Rhea" id="RHEA-COMP:12147"/>
        <dbReference type="Rhea" id="RHEA-COMP:12148"/>
        <dbReference type="ChEBI" id="CHEBI:33019"/>
        <dbReference type="ChEBI" id="CHEBI:46398"/>
        <dbReference type="ChEBI" id="CHEBI:46858"/>
        <dbReference type="ChEBI" id="CHEBI:90602"/>
        <dbReference type="EC" id="2.7.7.59"/>
    </reaction>
</comment>
<dbReference type="Pfam" id="PF24931">
    <property type="entry name" value="ACT_ACR9_3rd"/>
    <property type="match status" value="1"/>
</dbReference>
<dbReference type="CDD" id="cd04900">
    <property type="entry name" value="ACT_UUR-like_1"/>
    <property type="match status" value="1"/>
</dbReference>
<dbReference type="PROSITE" id="PS51671">
    <property type="entry name" value="ACT"/>
    <property type="match status" value="2"/>
</dbReference>
<dbReference type="InterPro" id="IPR006674">
    <property type="entry name" value="HD_domain"/>
</dbReference>
<dbReference type="PANTHER" id="PTHR47320">
    <property type="entry name" value="BIFUNCTIONAL URIDYLYLTRANSFERASE/URIDYLYL-REMOVING ENZYME"/>
    <property type="match status" value="1"/>
</dbReference>
<comment type="activity regulation">
    <text evidence="7">Uridylyltransferase (UTase) activity is inhibited by glutamine, while glutamine activates uridylyl-removing (UR) activity.</text>
</comment>
<feature type="region of interest" description="Uridylyltransferase" evidence="7">
    <location>
        <begin position="1"/>
        <end position="359"/>
    </location>
</feature>
<protein>
    <recommendedName>
        <fullName evidence="7">Bifunctional uridylyltransferase/uridylyl-removing enzyme</fullName>
        <shortName evidence="7">UTase/UR</shortName>
    </recommendedName>
    <alternativeName>
        <fullName evidence="7">Bifunctional [protein-PII] modification enzyme</fullName>
    </alternativeName>
    <alternativeName>
        <fullName evidence="7">Bifunctional nitrogen sensor protein</fullName>
    </alternativeName>
    <domain>
        <recommendedName>
            <fullName evidence="7">[Protein-PII] uridylyltransferase</fullName>
            <shortName evidence="7">PII uridylyltransferase</shortName>
            <shortName evidence="7">UTase</shortName>
            <ecNumber evidence="7">2.7.7.59</ecNumber>
        </recommendedName>
    </domain>
    <domain>
        <recommendedName>
            <fullName evidence="7">[Protein-PII]-UMP uridylyl-removing enzyme</fullName>
            <shortName evidence="7">UR</shortName>
            <ecNumber evidence="7">3.1.4.-</ecNumber>
        </recommendedName>
    </domain>
</protein>
<evidence type="ECO:0000256" key="3">
    <source>
        <dbReference type="ARBA" id="ARBA00022737"/>
    </source>
</evidence>
<dbReference type="NCBIfam" id="NF003467">
    <property type="entry name" value="PRK05092.1"/>
    <property type="match status" value="1"/>
</dbReference>
<dbReference type="InterPro" id="IPR003607">
    <property type="entry name" value="HD/PDEase_dom"/>
</dbReference>
<keyword evidence="4 7" id="KW-0378">Hydrolase</keyword>
<reference evidence="10 11" key="1">
    <citation type="submission" date="2017-08" db="EMBL/GenBank/DDBJ databases">
        <title>Infants hospitalized years apart are colonized by the same room-sourced microbial strains.</title>
        <authorList>
            <person name="Brooks B."/>
            <person name="Olm M.R."/>
            <person name="Firek B.A."/>
            <person name="Baker R."/>
            <person name="Thomas B.C."/>
            <person name="Morowitz M.J."/>
            <person name="Banfield J.F."/>
        </authorList>
    </citation>
    <scope>NUCLEOTIDE SEQUENCE [LARGE SCALE GENOMIC DNA]</scope>
    <source>
        <strain evidence="10">S2_005_002_R2_34</strain>
    </source>
</reference>
<dbReference type="GO" id="GO:0008081">
    <property type="term" value="F:phosphoric diester hydrolase activity"/>
    <property type="evidence" value="ECO:0007669"/>
    <property type="project" value="UniProtKB-UniRule"/>
</dbReference>
<dbReference type="PANTHER" id="PTHR47320:SF1">
    <property type="entry name" value="BIFUNCTIONAL URIDYLYLTRANSFERASE_URIDYLYL-REMOVING ENZYME"/>
    <property type="match status" value="1"/>
</dbReference>
<dbReference type="SUPFAM" id="SSF109604">
    <property type="entry name" value="HD-domain/PDEase-like"/>
    <property type="match status" value="1"/>
</dbReference>
<evidence type="ECO:0000313" key="11">
    <source>
        <dbReference type="Proteomes" id="UP000249185"/>
    </source>
</evidence>
<evidence type="ECO:0000313" key="10">
    <source>
        <dbReference type="EMBL" id="PZQ47043.1"/>
    </source>
</evidence>
<keyword evidence="1 7" id="KW-0808">Transferase</keyword>
<evidence type="ECO:0000256" key="1">
    <source>
        <dbReference type="ARBA" id="ARBA00022679"/>
    </source>
</evidence>
<comment type="similarity">
    <text evidence="7">Belongs to the GlnD family.</text>
</comment>
<keyword evidence="6 7" id="KW-0511">Multifunctional enzyme</keyword>
<dbReference type="InterPro" id="IPR043519">
    <property type="entry name" value="NT_sf"/>
</dbReference>
<evidence type="ECO:0000256" key="5">
    <source>
        <dbReference type="ARBA" id="ARBA00022842"/>
    </source>
</evidence>
<dbReference type="Proteomes" id="UP000249185">
    <property type="component" value="Unassembled WGS sequence"/>
</dbReference>
<dbReference type="InterPro" id="IPR010043">
    <property type="entry name" value="UTase/UR"/>
</dbReference>
<dbReference type="GO" id="GO:0006808">
    <property type="term" value="P:regulation of nitrogen utilization"/>
    <property type="evidence" value="ECO:0007669"/>
    <property type="project" value="UniProtKB-UniRule"/>
</dbReference>
<keyword evidence="3" id="KW-0677">Repeat</keyword>